<dbReference type="EMBL" id="JAUIRO010000005">
    <property type="protein sequence ID" value="KAK0712563.1"/>
    <property type="molecule type" value="Genomic_DNA"/>
</dbReference>
<reference evidence="3" key="1">
    <citation type="submission" date="2023-06" db="EMBL/GenBank/DDBJ databases">
        <title>Genome-scale phylogeny and comparative genomics of the fungal order Sordariales.</title>
        <authorList>
            <consortium name="Lawrence Berkeley National Laboratory"/>
            <person name="Hensen N."/>
            <person name="Bonometti L."/>
            <person name="Westerberg I."/>
            <person name="Brannstrom I.O."/>
            <person name="Guillou S."/>
            <person name="Cros-Aarteil S."/>
            <person name="Calhoun S."/>
            <person name="Haridas S."/>
            <person name="Kuo A."/>
            <person name="Mondo S."/>
            <person name="Pangilinan J."/>
            <person name="Riley R."/>
            <person name="LaButti K."/>
            <person name="Andreopoulos B."/>
            <person name="Lipzen A."/>
            <person name="Chen C."/>
            <person name="Yanf M."/>
            <person name="Daum C."/>
            <person name="Ng V."/>
            <person name="Clum A."/>
            <person name="Steindorff A."/>
            <person name="Ohm R."/>
            <person name="Martin F."/>
            <person name="Silar P."/>
            <person name="Natvig D."/>
            <person name="Lalanne C."/>
            <person name="Gautier V."/>
            <person name="Ament-velasquez S.L."/>
            <person name="Kruys A."/>
            <person name="Hutchinson M.I."/>
            <person name="Powell A.J."/>
            <person name="Barry K."/>
            <person name="Miller A.N."/>
            <person name="Grigoriev I.V."/>
            <person name="Debuchy R."/>
            <person name="Gladieux P."/>
            <person name="Thoren M.H."/>
            <person name="Johannesson H."/>
        </authorList>
    </citation>
    <scope>NUCLEOTIDE SEQUENCE</scope>
    <source>
        <strain evidence="3">SMH2392-1A</strain>
    </source>
</reference>
<comment type="caution">
    <text evidence="3">The sequence shown here is derived from an EMBL/GenBank/DDBJ whole genome shotgun (WGS) entry which is preliminary data.</text>
</comment>
<keyword evidence="4" id="KW-1185">Reference proteome</keyword>
<feature type="domain" description="Azaphilone pigments biosynthesis cluster protein L N-terminal" evidence="2">
    <location>
        <begin position="2"/>
        <end position="102"/>
    </location>
</feature>
<dbReference type="Proteomes" id="UP001172101">
    <property type="component" value="Unassembled WGS sequence"/>
</dbReference>
<dbReference type="InterPro" id="IPR038305">
    <property type="entry name" value="HeLo_sf"/>
</dbReference>
<evidence type="ECO:0000259" key="2">
    <source>
        <dbReference type="Pfam" id="PF17111"/>
    </source>
</evidence>
<evidence type="ECO:0000313" key="4">
    <source>
        <dbReference type="Proteomes" id="UP001172101"/>
    </source>
</evidence>
<sequence>MADPISIASGVAGFVSLGIDICKGLKQYVSAYRDFDKDAKEVFAQLEGLQSSLALLGSALEGIEPFFSNNRAEILRRLKDTVAQCSTGLSKLLDNLERCGGEAPTRSDDVVPTSTATGAETSGEANARGISALSIRKRLNRAVKRSIYPLRKDTLAEISQNLDAVQSRIQFLLDILNL</sequence>
<feature type="region of interest" description="Disordered" evidence="1">
    <location>
        <begin position="101"/>
        <end position="123"/>
    </location>
</feature>
<dbReference type="Gene3D" id="1.20.120.1020">
    <property type="entry name" value="Prion-inhibition and propagation, HeLo domain"/>
    <property type="match status" value="1"/>
</dbReference>
<evidence type="ECO:0000256" key="1">
    <source>
        <dbReference type="SAM" id="MobiDB-lite"/>
    </source>
</evidence>
<dbReference type="AlphaFoldDB" id="A0AA40DUS0"/>
<name>A0AA40DUS0_9PEZI</name>
<dbReference type="RefSeq" id="XP_060293886.1">
    <property type="nucleotide sequence ID" value="XM_060445572.1"/>
</dbReference>
<dbReference type="GeneID" id="85328842"/>
<accession>A0AA40DUS0</accession>
<protein>
    <recommendedName>
        <fullName evidence="2">Azaphilone pigments biosynthesis cluster protein L N-terminal domain-containing protein</fullName>
    </recommendedName>
</protein>
<organism evidence="3 4">
    <name type="scientific">Lasiosphaeria miniovina</name>
    <dbReference type="NCBI Taxonomy" id="1954250"/>
    <lineage>
        <taxon>Eukaryota</taxon>
        <taxon>Fungi</taxon>
        <taxon>Dikarya</taxon>
        <taxon>Ascomycota</taxon>
        <taxon>Pezizomycotina</taxon>
        <taxon>Sordariomycetes</taxon>
        <taxon>Sordariomycetidae</taxon>
        <taxon>Sordariales</taxon>
        <taxon>Lasiosphaeriaceae</taxon>
        <taxon>Lasiosphaeria</taxon>
    </lineage>
</organism>
<feature type="compositionally biased region" description="Polar residues" evidence="1">
    <location>
        <begin position="112"/>
        <end position="123"/>
    </location>
</feature>
<dbReference type="Pfam" id="PF17111">
    <property type="entry name" value="PigL_N"/>
    <property type="match status" value="1"/>
</dbReference>
<dbReference type="InterPro" id="IPR031348">
    <property type="entry name" value="PigL_N"/>
</dbReference>
<evidence type="ECO:0000313" key="3">
    <source>
        <dbReference type="EMBL" id="KAK0712563.1"/>
    </source>
</evidence>
<gene>
    <name evidence="3" type="ORF">B0T26DRAFT_752784</name>
</gene>
<proteinExistence type="predicted"/>